<evidence type="ECO:0000256" key="1">
    <source>
        <dbReference type="ARBA" id="ARBA00022723"/>
    </source>
</evidence>
<dbReference type="STRING" id="56723.ENSLBEP00000004648"/>
<dbReference type="Pfam" id="PF13920">
    <property type="entry name" value="zf-C3HC4_3"/>
    <property type="match status" value="1"/>
</dbReference>
<keyword evidence="4" id="KW-0862">Zinc</keyword>
<sequence length="302" mass="33964">MMKENINDNSENESETHKCGRSCLGPLTFHSQTVGNKVRLSHGYCVAERTRDTFKDGLVFSSRTIKPMEKIRLRIEKDILNWHGGMRVGFTNVPPSSRSLPLPTMAIPNLTDTPGHWAAPVHESFCNQGSEVEFWFTTGGSMYVTGQNNSKQKLINGVDLCLPLWAMIDIYGNTCSLSLLGSKKVTWSMTRTSCPATELPTSSVSKKHYKINTDIIGHNVNNDETISFLEDQEDDCVVCLGKRARVTLPCGHRCLCIHCSPRYLQQFGNCPLCRHDLRAPSEEKRRWHDAGTQIHQSTSYTE</sequence>
<dbReference type="InterPro" id="IPR043136">
    <property type="entry name" value="B30.2/SPRY_sf"/>
</dbReference>
<dbReference type="GO" id="GO:0061630">
    <property type="term" value="F:ubiquitin protein ligase activity"/>
    <property type="evidence" value="ECO:0007669"/>
    <property type="project" value="TreeGrafter"/>
</dbReference>
<dbReference type="GeneID" id="110002198"/>
<evidence type="ECO:0000256" key="2">
    <source>
        <dbReference type="ARBA" id="ARBA00022737"/>
    </source>
</evidence>
<dbReference type="Pfam" id="PF07177">
    <property type="entry name" value="Neuralized"/>
    <property type="match status" value="1"/>
</dbReference>
<dbReference type="Gene3D" id="2.60.120.920">
    <property type="match status" value="1"/>
</dbReference>
<dbReference type="FunFam" id="2.60.120.920:FF:000005">
    <property type="entry name" value="Putative E3 ubiquitin-protein ligase NEURL1B"/>
    <property type="match status" value="1"/>
</dbReference>
<dbReference type="InterPro" id="IPR001841">
    <property type="entry name" value="Znf_RING"/>
</dbReference>
<dbReference type="InterPro" id="IPR006573">
    <property type="entry name" value="NHR_dom"/>
</dbReference>
<evidence type="ECO:0000259" key="6">
    <source>
        <dbReference type="PROSITE" id="PS50089"/>
    </source>
</evidence>
<keyword evidence="1" id="KW-0479">Metal-binding</keyword>
<feature type="domain" description="RING-type" evidence="6">
    <location>
        <begin position="236"/>
        <end position="274"/>
    </location>
</feature>
<keyword evidence="3 5" id="KW-0863">Zinc-finger</keyword>
<dbReference type="Proteomes" id="UP000261660">
    <property type="component" value="Unplaced"/>
</dbReference>
<name>A0A3Q3EC11_9LABR</name>
<keyword evidence="2" id="KW-0677">Repeat</keyword>
<reference evidence="8" key="1">
    <citation type="submission" date="2025-08" db="UniProtKB">
        <authorList>
            <consortium name="Ensembl"/>
        </authorList>
    </citation>
    <scope>IDENTIFICATION</scope>
</reference>
<dbReference type="Gene3D" id="3.30.40.10">
    <property type="entry name" value="Zinc/RING finger domain, C3HC4 (zinc finger)"/>
    <property type="match status" value="1"/>
</dbReference>
<proteinExistence type="predicted"/>
<dbReference type="Ensembl" id="ENSLBET00000004902.1">
    <property type="protein sequence ID" value="ENSLBEP00000004648.1"/>
    <property type="gene ID" value="ENSLBEG00000003587.1"/>
</dbReference>
<feature type="domain" description="NHR" evidence="7">
    <location>
        <begin position="26"/>
        <end position="182"/>
    </location>
</feature>
<reference evidence="8" key="2">
    <citation type="submission" date="2025-09" db="UniProtKB">
        <authorList>
            <consortium name="Ensembl"/>
        </authorList>
    </citation>
    <scope>IDENTIFICATION</scope>
</reference>
<evidence type="ECO:0000313" key="9">
    <source>
        <dbReference type="Proteomes" id="UP000261660"/>
    </source>
</evidence>
<dbReference type="GO" id="GO:0070086">
    <property type="term" value="P:ubiquitin-dependent endocytosis"/>
    <property type="evidence" value="ECO:0007669"/>
    <property type="project" value="TreeGrafter"/>
</dbReference>
<dbReference type="InterPro" id="IPR037962">
    <property type="entry name" value="Neuralized"/>
</dbReference>
<dbReference type="InterPro" id="IPR013083">
    <property type="entry name" value="Znf_RING/FYVE/PHD"/>
</dbReference>
<dbReference type="PANTHER" id="PTHR12429:SF36">
    <property type="entry name" value="E3 UBIQUITIN-PROTEIN LIGASE NEURL3"/>
    <property type="match status" value="1"/>
</dbReference>
<dbReference type="GO" id="GO:0005769">
    <property type="term" value="C:early endosome"/>
    <property type="evidence" value="ECO:0007669"/>
    <property type="project" value="TreeGrafter"/>
</dbReference>
<dbReference type="PANTHER" id="PTHR12429">
    <property type="entry name" value="NEURALIZED"/>
    <property type="match status" value="1"/>
</dbReference>
<evidence type="ECO:0000256" key="3">
    <source>
        <dbReference type="ARBA" id="ARBA00022771"/>
    </source>
</evidence>
<dbReference type="PROSITE" id="PS51065">
    <property type="entry name" value="NHR"/>
    <property type="match status" value="1"/>
</dbReference>
<evidence type="ECO:0000259" key="7">
    <source>
        <dbReference type="PROSITE" id="PS51065"/>
    </source>
</evidence>
<dbReference type="GeneTree" id="ENSGT00940000162540"/>
<organism evidence="8 9">
    <name type="scientific">Labrus bergylta</name>
    <name type="common">ballan wrasse</name>
    <dbReference type="NCBI Taxonomy" id="56723"/>
    <lineage>
        <taxon>Eukaryota</taxon>
        <taxon>Metazoa</taxon>
        <taxon>Chordata</taxon>
        <taxon>Craniata</taxon>
        <taxon>Vertebrata</taxon>
        <taxon>Euteleostomi</taxon>
        <taxon>Actinopterygii</taxon>
        <taxon>Neopterygii</taxon>
        <taxon>Teleostei</taxon>
        <taxon>Neoteleostei</taxon>
        <taxon>Acanthomorphata</taxon>
        <taxon>Eupercaria</taxon>
        <taxon>Labriformes</taxon>
        <taxon>Labridae</taxon>
        <taxon>Labrus</taxon>
    </lineage>
</organism>
<dbReference type="SMART" id="SM00184">
    <property type="entry name" value="RING"/>
    <property type="match status" value="1"/>
</dbReference>
<dbReference type="SUPFAM" id="SSF57850">
    <property type="entry name" value="RING/U-box"/>
    <property type="match status" value="1"/>
</dbReference>
<protein>
    <submittedName>
        <fullName evidence="8">Neuralized E3 ubiquitin protein ligase 3</fullName>
    </submittedName>
</protein>
<dbReference type="OrthoDB" id="6078042at2759"/>
<dbReference type="GO" id="GO:0008270">
    <property type="term" value="F:zinc ion binding"/>
    <property type="evidence" value="ECO:0007669"/>
    <property type="project" value="UniProtKB-KW"/>
</dbReference>
<evidence type="ECO:0000256" key="4">
    <source>
        <dbReference type="ARBA" id="ARBA00022833"/>
    </source>
</evidence>
<evidence type="ECO:0000313" key="8">
    <source>
        <dbReference type="Ensembl" id="ENSLBEP00000004648.1"/>
    </source>
</evidence>
<dbReference type="SMART" id="SM00588">
    <property type="entry name" value="NEUZ"/>
    <property type="match status" value="1"/>
</dbReference>
<accession>A0A3Q3EC11</accession>
<dbReference type="PROSITE" id="PS50089">
    <property type="entry name" value="ZF_RING_2"/>
    <property type="match status" value="1"/>
</dbReference>
<keyword evidence="9" id="KW-1185">Reference proteome</keyword>
<evidence type="ECO:0000256" key="5">
    <source>
        <dbReference type="PROSITE-ProRule" id="PRU00175"/>
    </source>
</evidence>
<dbReference type="RefSeq" id="XP_020513465.1">
    <property type="nucleotide sequence ID" value="XM_020657809.3"/>
</dbReference>
<dbReference type="InParanoid" id="A0A3Q3EC11"/>
<dbReference type="AlphaFoldDB" id="A0A3Q3EC11"/>